<dbReference type="Proteomes" id="UP000800035">
    <property type="component" value="Unassembled WGS sequence"/>
</dbReference>
<proteinExistence type="predicted"/>
<dbReference type="EMBL" id="ML976979">
    <property type="protein sequence ID" value="KAF1962558.1"/>
    <property type="molecule type" value="Genomic_DNA"/>
</dbReference>
<accession>A0A6A5UCT8</accession>
<reference evidence="2" key="1">
    <citation type="journal article" date="2020" name="Stud. Mycol.">
        <title>101 Dothideomycetes genomes: a test case for predicting lifestyles and emergence of pathogens.</title>
        <authorList>
            <person name="Haridas S."/>
            <person name="Albert R."/>
            <person name="Binder M."/>
            <person name="Bloem J."/>
            <person name="Labutti K."/>
            <person name="Salamov A."/>
            <person name="Andreopoulos B."/>
            <person name="Baker S."/>
            <person name="Barry K."/>
            <person name="Bills G."/>
            <person name="Bluhm B."/>
            <person name="Cannon C."/>
            <person name="Castanera R."/>
            <person name="Culley D."/>
            <person name="Daum C."/>
            <person name="Ezra D."/>
            <person name="Gonzalez J."/>
            <person name="Henrissat B."/>
            <person name="Kuo A."/>
            <person name="Liang C."/>
            <person name="Lipzen A."/>
            <person name="Lutzoni F."/>
            <person name="Magnuson J."/>
            <person name="Mondo S."/>
            <person name="Nolan M."/>
            <person name="Ohm R."/>
            <person name="Pangilinan J."/>
            <person name="Park H.-J."/>
            <person name="Ramirez L."/>
            <person name="Alfaro M."/>
            <person name="Sun H."/>
            <person name="Tritt A."/>
            <person name="Yoshinaga Y."/>
            <person name="Zwiers L.-H."/>
            <person name="Turgeon B."/>
            <person name="Goodwin S."/>
            <person name="Spatafora J."/>
            <person name="Crous P."/>
            <person name="Grigoriev I."/>
        </authorList>
    </citation>
    <scope>NUCLEOTIDE SEQUENCE</scope>
    <source>
        <strain evidence="2">CBS 675.92</strain>
    </source>
</reference>
<sequence length="357" mass="39880">MADNMSYKAPDGELICFEIIPRETVRASLEVFGKMRKKHQQGAHIKGLKAAADKLLCASTYSWPLTIRTGSQLANSVQDIVSEAQSARFGVNNIGWSQWRDKYLSKHFNFFTSGVEIDDGLLQGGDVMELSQQMTTQWKDQTNGENLFGIQKYQDPDLTSVECSLAFGMIVEAATLKCQLFPEWSLRDKAWRDRRFADLNTIPQKLQGYISMHQERDPTLRQINGTGNMLADTGENEGSSEGSKTRRTSLTEHVLTSLESHASSPTQTDDSVAPTPPENGLLKVSYFAVLESAHDKFITNINPSRIETPEAKLLEATQEMWKWMAERGFADKASIKDVFDLTQKMTAKVADADEPGV</sequence>
<evidence type="ECO:0000313" key="2">
    <source>
        <dbReference type="EMBL" id="KAF1962558.1"/>
    </source>
</evidence>
<name>A0A6A5UCT8_9PLEO</name>
<evidence type="ECO:0000256" key="1">
    <source>
        <dbReference type="SAM" id="MobiDB-lite"/>
    </source>
</evidence>
<dbReference type="OrthoDB" id="3691218at2759"/>
<evidence type="ECO:0000313" key="3">
    <source>
        <dbReference type="Proteomes" id="UP000800035"/>
    </source>
</evidence>
<dbReference type="AlphaFoldDB" id="A0A6A5UCT8"/>
<protein>
    <submittedName>
        <fullName evidence="2">Uncharacterized protein</fullName>
    </submittedName>
</protein>
<feature type="region of interest" description="Disordered" evidence="1">
    <location>
        <begin position="226"/>
        <end position="250"/>
    </location>
</feature>
<keyword evidence="3" id="KW-1185">Reference proteome</keyword>
<gene>
    <name evidence="2" type="ORF">CC80DRAFT_589063</name>
</gene>
<organism evidence="2 3">
    <name type="scientific">Byssothecium circinans</name>
    <dbReference type="NCBI Taxonomy" id="147558"/>
    <lineage>
        <taxon>Eukaryota</taxon>
        <taxon>Fungi</taxon>
        <taxon>Dikarya</taxon>
        <taxon>Ascomycota</taxon>
        <taxon>Pezizomycotina</taxon>
        <taxon>Dothideomycetes</taxon>
        <taxon>Pleosporomycetidae</taxon>
        <taxon>Pleosporales</taxon>
        <taxon>Massarineae</taxon>
        <taxon>Massarinaceae</taxon>
        <taxon>Byssothecium</taxon>
    </lineage>
</organism>